<evidence type="ECO:0000256" key="2">
    <source>
        <dbReference type="SAM" id="Phobius"/>
    </source>
</evidence>
<evidence type="ECO:0008006" key="5">
    <source>
        <dbReference type="Google" id="ProtNLM"/>
    </source>
</evidence>
<comment type="caution">
    <text evidence="3">The sequence shown here is derived from an EMBL/GenBank/DDBJ whole genome shotgun (WGS) entry which is preliminary data.</text>
</comment>
<feature type="compositionally biased region" description="Polar residues" evidence="1">
    <location>
        <begin position="44"/>
        <end position="57"/>
    </location>
</feature>
<accession>A0A9W8IF83</accession>
<protein>
    <recommendedName>
        <fullName evidence="5">Adhesin domain-containing protein</fullName>
    </recommendedName>
</protein>
<keyword evidence="2" id="KW-0472">Membrane</keyword>
<feature type="transmembrane region" description="Helical" evidence="2">
    <location>
        <begin position="115"/>
        <end position="146"/>
    </location>
</feature>
<proteinExistence type="predicted"/>
<evidence type="ECO:0000256" key="1">
    <source>
        <dbReference type="SAM" id="MobiDB-lite"/>
    </source>
</evidence>
<name>A0A9W8IF83_9FUNG</name>
<keyword evidence="2" id="KW-0812">Transmembrane</keyword>
<dbReference type="Proteomes" id="UP001139887">
    <property type="component" value="Unassembled WGS sequence"/>
</dbReference>
<gene>
    <name evidence="3" type="ORF">IWW36_002227</name>
</gene>
<reference evidence="3" key="1">
    <citation type="submission" date="2022-07" db="EMBL/GenBank/DDBJ databases">
        <title>Phylogenomic reconstructions and comparative analyses of Kickxellomycotina fungi.</title>
        <authorList>
            <person name="Reynolds N.K."/>
            <person name="Stajich J.E."/>
            <person name="Barry K."/>
            <person name="Grigoriev I.V."/>
            <person name="Crous P."/>
            <person name="Smith M.E."/>
        </authorList>
    </citation>
    <scope>NUCLEOTIDE SEQUENCE</scope>
    <source>
        <strain evidence="3">NRRL 1566</strain>
    </source>
</reference>
<evidence type="ECO:0000313" key="3">
    <source>
        <dbReference type="EMBL" id="KAJ2849999.1"/>
    </source>
</evidence>
<keyword evidence="2" id="KW-1133">Transmembrane helix</keyword>
<dbReference type="AlphaFoldDB" id="A0A9W8IF83"/>
<organism evidence="3 4">
    <name type="scientific">Coemansia brasiliensis</name>
    <dbReference type="NCBI Taxonomy" id="2650707"/>
    <lineage>
        <taxon>Eukaryota</taxon>
        <taxon>Fungi</taxon>
        <taxon>Fungi incertae sedis</taxon>
        <taxon>Zoopagomycota</taxon>
        <taxon>Kickxellomycotina</taxon>
        <taxon>Kickxellomycetes</taxon>
        <taxon>Kickxellales</taxon>
        <taxon>Kickxellaceae</taxon>
        <taxon>Coemansia</taxon>
    </lineage>
</organism>
<dbReference type="OrthoDB" id="5570013at2759"/>
<keyword evidence="4" id="KW-1185">Reference proteome</keyword>
<feature type="region of interest" description="Disordered" evidence="1">
    <location>
        <begin position="1"/>
        <end position="57"/>
    </location>
</feature>
<sequence length="516" mass="57172">MQGPRNHTRNQANNLSQHRRVNKKEPEEFPALNPEAPPPYTVHEASSSSHQNTQQLASISQAEYYHPASFPGYIRVQVANGDETQTLLRRPDRQQRHGRIRLRGRILRRNNRGCLGWLCGRLCSLLCFITGLLIVSAFIGSILYVARHVLPPSWDHQCFGLSVQANQTFSYSQPSRLFVESVEGMSMTNVYLRRNEESDLVKVQVIVEAAGAAELWRDRILVESQTRPDAQLSLRVLKPRWSWPQECIRASIFIHVPPFVSLNSSLLDHLYVRANTGMLRSLDAGPLSINYVETELHNSLVQLRNLTVQKSLQISTKNSRINATDINVPEGDIVMQSSNGGITFTRVQAHGTIEAKTSNAGVRAASLEAKQVSLQTTNAPIWLRQIESAEQLDATTTNAAIRGDLVVGSQANVRVQTTNGPVSLQVTGRVIDPEVGSMALIRAFSTNNVVEVDAVDLRGRFDVATTNSRALVTAGSNDLLKYHRFTDSLKSGTYGIKPNSHIALSTSNARASLKFL</sequence>
<evidence type="ECO:0000313" key="4">
    <source>
        <dbReference type="Proteomes" id="UP001139887"/>
    </source>
</evidence>
<dbReference type="EMBL" id="JANBUW010000048">
    <property type="protein sequence ID" value="KAJ2849999.1"/>
    <property type="molecule type" value="Genomic_DNA"/>
</dbReference>